<feature type="domain" description="PepSY" evidence="2">
    <location>
        <begin position="180"/>
        <end position="230"/>
    </location>
</feature>
<proteinExistence type="predicted"/>
<dbReference type="InterPro" id="IPR025711">
    <property type="entry name" value="PepSY"/>
</dbReference>
<dbReference type="Proteomes" id="UP000270626">
    <property type="component" value="Unassembled WGS sequence"/>
</dbReference>
<dbReference type="EMBL" id="RBXP01000014">
    <property type="protein sequence ID" value="RKT58574.1"/>
    <property type="molecule type" value="Genomic_DNA"/>
</dbReference>
<protein>
    <submittedName>
        <fullName evidence="3">Putative membrane protein YkoI</fullName>
    </submittedName>
</protein>
<comment type="caution">
    <text evidence="3">The sequence shown here is derived from an EMBL/GenBank/DDBJ whole genome shotgun (WGS) entry which is preliminary data.</text>
</comment>
<gene>
    <name evidence="3" type="ORF">DFR40_1593</name>
</gene>
<feature type="domain" description="PepSY" evidence="2">
    <location>
        <begin position="103"/>
        <end position="160"/>
    </location>
</feature>
<reference evidence="3 4" key="1">
    <citation type="submission" date="2018-10" db="EMBL/GenBank/DDBJ databases">
        <title>Genomic Encyclopedia of Type Strains, Phase IV (KMG-IV): sequencing the most valuable type-strain genomes for metagenomic binning, comparative biology and taxonomic classification.</title>
        <authorList>
            <person name="Goeker M."/>
        </authorList>
    </citation>
    <scope>NUCLEOTIDE SEQUENCE [LARGE SCALE GENOMIC DNA]</scope>
    <source>
        <strain evidence="3 4">DSM 23841</strain>
    </source>
</reference>
<evidence type="ECO:0000259" key="2">
    <source>
        <dbReference type="Pfam" id="PF03413"/>
    </source>
</evidence>
<feature type="chain" id="PRO_5019809520" evidence="1">
    <location>
        <begin position="19"/>
        <end position="236"/>
    </location>
</feature>
<dbReference type="AlphaFoldDB" id="A0A495WBM6"/>
<name>A0A495WBM6_9RHOO</name>
<organism evidence="3 4">
    <name type="scientific">Azonexus fungiphilus</name>
    <dbReference type="NCBI Taxonomy" id="146940"/>
    <lineage>
        <taxon>Bacteria</taxon>
        <taxon>Pseudomonadati</taxon>
        <taxon>Pseudomonadota</taxon>
        <taxon>Betaproteobacteria</taxon>
        <taxon>Rhodocyclales</taxon>
        <taxon>Azonexaceae</taxon>
        <taxon>Azonexus</taxon>
    </lineage>
</organism>
<dbReference type="Gene3D" id="3.10.450.40">
    <property type="match status" value="3"/>
</dbReference>
<feature type="signal peptide" evidence="1">
    <location>
        <begin position="1"/>
        <end position="18"/>
    </location>
</feature>
<accession>A0A495WBM6</accession>
<keyword evidence="1" id="KW-0732">Signal</keyword>
<sequence>MKALPFLFILLLALPPLARGEEQYAIRRAVEAGQLKPLNEILTRIQSSHPGKVLDVDLERDINGNRIYEITILKNDGQRAKLLVDAVSGSELRHASTAANPRINMAKALRNLLARHPGNVLELELKQAADQRMIYEVQVILLDGRLREFVIDANSGELIDGNGHRQEVLKNLKPLPDILERLPARYRGVIHEVELEYDQYGRYFYEVEVRLADGRVFELDIDAISGKVLNGEEVER</sequence>
<dbReference type="OrthoDB" id="8527445at2"/>
<evidence type="ECO:0000313" key="4">
    <source>
        <dbReference type="Proteomes" id="UP000270626"/>
    </source>
</evidence>
<feature type="domain" description="PepSY" evidence="2">
    <location>
        <begin position="38"/>
        <end position="93"/>
    </location>
</feature>
<keyword evidence="4" id="KW-1185">Reference proteome</keyword>
<dbReference type="Pfam" id="PF03413">
    <property type="entry name" value="PepSY"/>
    <property type="match status" value="3"/>
</dbReference>
<evidence type="ECO:0000256" key="1">
    <source>
        <dbReference type="SAM" id="SignalP"/>
    </source>
</evidence>
<dbReference type="RefSeq" id="WP_121457948.1">
    <property type="nucleotide sequence ID" value="NZ_RBXP01000014.1"/>
</dbReference>
<evidence type="ECO:0000313" key="3">
    <source>
        <dbReference type="EMBL" id="RKT58574.1"/>
    </source>
</evidence>